<dbReference type="KEGG" id="asoc:CB4_02701"/>
<sequence>MDIIHTLGYAVASYIAVYTVLMIIGAILFICFFLYVFRKMKQGDKEYKRMAAANRERQRGIQDSMRERSERFRDKQRKRFG</sequence>
<evidence type="ECO:0000256" key="2">
    <source>
        <dbReference type="SAM" id="Phobius"/>
    </source>
</evidence>
<proteinExistence type="predicted"/>
<name>A0A0U5B525_9BACL</name>
<feature type="region of interest" description="Disordered" evidence="1">
    <location>
        <begin position="51"/>
        <end position="81"/>
    </location>
</feature>
<keyword evidence="2" id="KW-1133">Transmembrane helix</keyword>
<keyword evidence="2" id="KW-0812">Transmembrane</keyword>
<organism evidence="3 4">
    <name type="scientific">Aneurinibacillus soli</name>
    <dbReference type="NCBI Taxonomy" id="1500254"/>
    <lineage>
        <taxon>Bacteria</taxon>
        <taxon>Bacillati</taxon>
        <taxon>Bacillota</taxon>
        <taxon>Bacilli</taxon>
        <taxon>Bacillales</taxon>
        <taxon>Paenibacillaceae</taxon>
        <taxon>Aneurinibacillus group</taxon>
        <taxon>Aneurinibacillus</taxon>
    </lineage>
</organism>
<evidence type="ECO:0000313" key="4">
    <source>
        <dbReference type="Proteomes" id="UP000217696"/>
    </source>
</evidence>
<feature type="transmembrane region" description="Helical" evidence="2">
    <location>
        <begin position="15"/>
        <end position="37"/>
    </location>
</feature>
<protein>
    <submittedName>
        <fullName evidence="3">Uncharacterized protein</fullName>
    </submittedName>
</protein>
<keyword evidence="4" id="KW-1185">Reference proteome</keyword>
<dbReference type="Proteomes" id="UP000217696">
    <property type="component" value="Chromosome"/>
</dbReference>
<gene>
    <name evidence="3" type="ORF">CB4_02701</name>
</gene>
<dbReference type="RefSeq" id="WP_096466276.1">
    <property type="nucleotide sequence ID" value="NZ_AP017312.1"/>
</dbReference>
<keyword evidence="2" id="KW-0472">Membrane</keyword>
<evidence type="ECO:0000256" key="1">
    <source>
        <dbReference type="SAM" id="MobiDB-lite"/>
    </source>
</evidence>
<dbReference type="EMBL" id="AP017312">
    <property type="protein sequence ID" value="BAU28527.1"/>
    <property type="molecule type" value="Genomic_DNA"/>
</dbReference>
<accession>A0A0U5B525</accession>
<dbReference type="AlphaFoldDB" id="A0A0U5B525"/>
<reference evidence="3 4" key="1">
    <citation type="submission" date="2015-12" db="EMBL/GenBank/DDBJ databases">
        <title>Genome sequence of Aneurinibacillus soli.</title>
        <authorList>
            <person name="Lee J.S."/>
            <person name="Lee K.C."/>
            <person name="Kim K.K."/>
            <person name="Lee B.W."/>
        </authorList>
    </citation>
    <scope>NUCLEOTIDE SEQUENCE [LARGE SCALE GENOMIC DNA]</scope>
    <source>
        <strain evidence="3 4">CB4</strain>
    </source>
</reference>
<feature type="compositionally biased region" description="Basic and acidic residues" evidence="1">
    <location>
        <begin position="51"/>
        <end position="73"/>
    </location>
</feature>
<evidence type="ECO:0000313" key="3">
    <source>
        <dbReference type="EMBL" id="BAU28527.1"/>
    </source>
</evidence>